<dbReference type="Pfam" id="PF07869">
    <property type="entry name" value="DUF1656"/>
    <property type="match status" value="1"/>
</dbReference>
<evidence type="ECO:0000256" key="5">
    <source>
        <dbReference type="SAM" id="Phobius"/>
    </source>
</evidence>
<dbReference type="RefSeq" id="WP_211871752.1">
    <property type="nucleotide sequence ID" value="NZ_JAAEDI010000039.1"/>
</dbReference>
<feature type="transmembrane region" description="Helical" evidence="5">
    <location>
        <begin position="46"/>
        <end position="69"/>
    </location>
</feature>
<protein>
    <submittedName>
        <fullName evidence="6">DUF1656 domain-containing protein</fullName>
    </submittedName>
</protein>
<keyword evidence="1" id="KW-1003">Cell membrane</keyword>
<dbReference type="EMBL" id="JAAEDI010000039">
    <property type="protein sequence ID" value="MBR0653041.1"/>
    <property type="molecule type" value="Genomic_DNA"/>
</dbReference>
<proteinExistence type="predicted"/>
<dbReference type="Proteomes" id="UP000698752">
    <property type="component" value="Unassembled WGS sequence"/>
</dbReference>
<name>A0ABS5EPV1_9PROT</name>
<evidence type="ECO:0000313" key="6">
    <source>
        <dbReference type="EMBL" id="MBR0653041.1"/>
    </source>
</evidence>
<sequence length="74" mass="8083">MRFAELSLFGVLVAPIVPMMLAAWAVTIALRWAAARHGLLRHVWHPALFVFAVYVLLLSAIVLLTAHGVPDALP</sequence>
<reference evidence="7" key="1">
    <citation type="journal article" date="2021" name="Syst. Appl. Microbiol.">
        <title>Roseomonas hellenica sp. nov., isolated from roots of wild-growing Alkanna tinctoria.</title>
        <authorList>
            <person name="Rat A."/>
            <person name="Naranjo H.D."/>
            <person name="Lebbe L."/>
            <person name="Cnockaert M."/>
            <person name="Krigas N."/>
            <person name="Grigoriadou K."/>
            <person name="Maloupa E."/>
            <person name="Willems A."/>
        </authorList>
    </citation>
    <scope>NUCLEOTIDE SEQUENCE [LARGE SCALE GENOMIC DNA]</scope>
    <source>
        <strain evidence="7">LMG 31159</strain>
    </source>
</reference>
<comment type="caution">
    <text evidence="6">The sequence shown here is derived from an EMBL/GenBank/DDBJ whole genome shotgun (WGS) entry which is preliminary data.</text>
</comment>
<gene>
    <name evidence="6" type="ORF">GXW78_25520</name>
</gene>
<keyword evidence="3 5" id="KW-1133">Transmembrane helix</keyword>
<evidence type="ECO:0000256" key="4">
    <source>
        <dbReference type="ARBA" id="ARBA00023136"/>
    </source>
</evidence>
<keyword evidence="4 5" id="KW-0472">Membrane</keyword>
<keyword evidence="7" id="KW-1185">Reference proteome</keyword>
<feature type="transmembrane region" description="Helical" evidence="5">
    <location>
        <begin position="6"/>
        <end position="34"/>
    </location>
</feature>
<evidence type="ECO:0000256" key="1">
    <source>
        <dbReference type="ARBA" id="ARBA00022475"/>
    </source>
</evidence>
<evidence type="ECO:0000256" key="2">
    <source>
        <dbReference type="ARBA" id="ARBA00022692"/>
    </source>
</evidence>
<organism evidence="6 7">
    <name type="scientific">Neoroseomonas terrae</name>
    <dbReference type="NCBI Taxonomy" id="424799"/>
    <lineage>
        <taxon>Bacteria</taxon>
        <taxon>Pseudomonadati</taxon>
        <taxon>Pseudomonadota</taxon>
        <taxon>Alphaproteobacteria</taxon>
        <taxon>Acetobacterales</taxon>
        <taxon>Acetobacteraceae</taxon>
        <taxon>Neoroseomonas</taxon>
    </lineage>
</organism>
<evidence type="ECO:0000256" key="3">
    <source>
        <dbReference type="ARBA" id="ARBA00022989"/>
    </source>
</evidence>
<dbReference type="InterPro" id="IPR012451">
    <property type="entry name" value="DUF1656"/>
</dbReference>
<accession>A0ABS5EPV1</accession>
<evidence type="ECO:0000313" key="7">
    <source>
        <dbReference type="Proteomes" id="UP000698752"/>
    </source>
</evidence>
<keyword evidence="2 5" id="KW-0812">Transmembrane</keyword>